<accession>A0A8S5LJN7</accession>
<sequence>MKVLEIVSKTNYLNGLIHRISYKYSITKNTEGYCEGIGNCIKNKLFKWINT</sequence>
<reference evidence="1" key="1">
    <citation type="journal article" date="2021" name="Proc. Natl. Acad. Sci. U.S.A.">
        <title>A Catalog of Tens of Thousands of Viruses from Human Metagenomes Reveals Hidden Associations with Chronic Diseases.</title>
        <authorList>
            <person name="Tisza M.J."/>
            <person name="Buck C.B."/>
        </authorList>
    </citation>
    <scope>NUCLEOTIDE SEQUENCE</scope>
    <source>
        <strain evidence="1">Ct6F13</strain>
    </source>
</reference>
<dbReference type="EMBL" id="BK015859">
    <property type="protein sequence ID" value="DAD70063.1"/>
    <property type="molecule type" value="Genomic_DNA"/>
</dbReference>
<protein>
    <submittedName>
        <fullName evidence="1">Uncharacterized protein</fullName>
    </submittedName>
</protein>
<proteinExistence type="predicted"/>
<name>A0A8S5LJN7_9CAUD</name>
<evidence type="ECO:0000313" key="1">
    <source>
        <dbReference type="EMBL" id="DAD70063.1"/>
    </source>
</evidence>
<organism evidence="1">
    <name type="scientific">Myoviridae sp. ct6F13</name>
    <dbReference type="NCBI Taxonomy" id="2827602"/>
    <lineage>
        <taxon>Viruses</taxon>
        <taxon>Duplodnaviria</taxon>
        <taxon>Heunggongvirae</taxon>
        <taxon>Uroviricota</taxon>
        <taxon>Caudoviricetes</taxon>
    </lineage>
</organism>